<dbReference type="RefSeq" id="XP_033387073.1">
    <property type="nucleotide sequence ID" value="XM_033533575.1"/>
</dbReference>
<dbReference type="PANTHER" id="PTHR38703">
    <property type="entry name" value="CHROMOSOME 8, WHOLE GENOME SHOTGUN SEQUENCE"/>
    <property type="match status" value="1"/>
</dbReference>
<evidence type="ECO:0008006" key="4">
    <source>
        <dbReference type="Google" id="ProtNLM"/>
    </source>
</evidence>
<proteinExistence type="predicted"/>
<feature type="region of interest" description="Disordered" evidence="1">
    <location>
        <begin position="1"/>
        <end position="22"/>
    </location>
</feature>
<dbReference type="EMBL" id="ML978067">
    <property type="protein sequence ID" value="KAF2018734.1"/>
    <property type="molecule type" value="Genomic_DNA"/>
</dbReference>
<dbReference type="OrthoDB" id="2118965at2759"/>
<feature type="region of interest" description="Disordered" evidence="1">
    <location>
        <begin position="215"/>
        <end position="246"/>
    </location>
</feature>
<feature type="compositionally biased region" description="Basic and acidic residues" evidence="1">
    <location>
        <begin position="216"/>
        <end position="245"/>
    </location>
</feature>
<sequence>MDKAKQAISDFMSKSGHHDTTVHETVAPGVQHETIKPHRHEEIVTAIDKEIHQDHYHRTVQPVQDREVLPEKHTDNLGAVTHREFDHRDHEGTKRFLAKDQGGFRNKSITEKTTHSQSAAPTMAGEHIHHHIHETIQPIVQKETVQPHVVHTTVPIHETHHNAAKHHETSHLPPVSMAEFKEKGGILGGREERYDGFEGEPRNIGGAVAAGLKGHRRDDSHHEHHEHGVVDPEMKKRASHGDHSDFMGFGHGVGKPAVGATGAGTTAAGGGTGMGVVDGVKGKSATDAAAAEGRRGVSA</sequence>
<accession>A0A6A5Y2C9</accession>
<evidence type="ECO:0000256" key="1">
    <source>
        <dbReference type="SAM" id="MobiDB-lite"/>
    </source>
</evidence>
<dbReference type="PANTHER" id="PTHR38703:SF1">
    <property type="entry name" value="ALLERGEN"/>
    <property type="match status" value="1"/>
</dbReference>
<dbReference type="Proteomes" id="UP000799778">
    <property type="component" value="Unassembled WGS sequence"/>
</dbReference>
<protein>
    <recommendedName>
        <fullName evidence="4">Allergen</fullName>
    </recommendedName>
</protein>
<organism evidence="2 3">
    <name type="scientific">Aaosphaeria arxii CBS 175.79</name>
    <dbReference type="NCBI Taxonomy" id="1450172"/>
    <lineage>
        <taxon>Eukaryota</taxon>
        <taxon>Fungi</taxon>
        <taxon>Dikarya</taxon>
        <taxon>Ascomycota</taxon>
        <taxon>Pezizomycotina</taxon>
        <taxon>Dothideomycetes</taxon>
        <taxon>Pleosporomycetidae</taxon>
        <taxon>Pleosporales</taxon>
        <taxon>Pleosporales incertae sedis</taxon>
        <taxon>Aaosphaeria</taxon>
    </lineage>
</organism>
<gene>
    <name evidence="2" type="ORF">BU24DRAFT_488810</name>
</gene>
<evidence type="ECO:0000313" key="3">
    <source>
        <dbReference type="Proteomes" id="UP000799778"/>
    </source>
</evidence>
<name>A0A6A5Y2C9_9PLEO</name>
<dbReference type="GeneID" id="54290972"/>
<reference evidence="2" key="1">
    <citation type="journal article" date="2020" name="Stud. Mycol.">
        <title>101 Dothideomycetes genomes: a test case for predicting lifestyles and emergence of pathogens.</title>
        <authorList>
            <person name="Haridas S."/>
            <person name="Albert R."/>
            <person name="Binder M."/>
            <person name="Bloem J."/>
            <person name="Labutti K."/>
            <person name="Salamov A."/>
            <person name="Andreopoulos B."/>
            <person name="Baker S."/>
            <person name="Barry K."/>
            <person name="Bills G."/>
            <person name="Bluhm B."/>
            <person name="Cannon C."/>
            <person name="Castanera R."/>
            <person name="Culley D."/>
            <person name="Daum C."/>
            <person name="Ezra D."/>
            <person name="Gonzalez J."/>
            <person name="Henrissat B."/>
            <person name="Kuo A."/>
            <person name="Liang C."/>
            <person name="Lipzen A."/>
            <person name="Lutzoni F."/>
            <person name="Magnuson J."/>
            <person name="Mondo S."/>
            <person name="Nolan M."/>
            <person name="Ohm R."/>
            <person name="Pangilinan J."/>
            <person name="Park H.-J."/>
            <person name="Ramirez L."/>
            <person name="Alfaro M."/>
            <person name="Sun H."/>
            <person name="Tritt A."/>
            <person name="Yoshinaga Y."/>
            <person name="Zwiers L.-H."/>
            <person name="Turgeon B."/>
            <person name="Goodwin S."/>
            <person name="Spatafora J."/>
            <person name="Crous P."/>
            <person name="Grigoriev I."/>
        </authorList>
    </citation>
    <scope>NUCLEOTIDE SEQUENCE</scope>
    <source>
        <strain evidence="2">CBS 175.79</strain>
    </source>
</reference>
<evidence type="ECO:0000313" key="2">
    <source>
        <dbReference type="EMBL" id="KAF2018734.1"/>
    </source>
</evidence>
<dbReference type="AlphaFoldDB" id="A0A6A5Y2C9"/>
<keyword evidence="3" id="KW-1185">Reference proteome</keyword>